<comment type="caution">
    <text evidence="6">The sequence shown here is derived from an EMBL/GenBank/DDBJ whole genome shotgun (WGS) entry which is preliminary data.</text>
</comment>
<evidence type="ECO:0000259" key="5">
    <source>
        <dbReference type="PROSITE" id="PS01180"/>
    </source>
</evidence>
<dbReference type="SUPFAM" id="SSF49854">
    <property type="entry name" value="Spermadhesin, CUB domain"/>
    <property type="match status" value="1"/>
</dbReference>
<keyword evidence="4" id="KW-0472">Membrane</keyword>
<evidence type="ECO:0000313" key="6">
    <source>
        <dbReference type="EMBL" id="KAK2911049.1"/>
    </source>
</evidence>
<evidence type="ECO:0000256" key="3">
    <source>
        <dbReference type="SAM" id="MobiDB-lite"/>
    </source>
</evidence>
<feature type="transmembrane region" description="Helical" evidence="4">
    <location>
        <begin position="300"/>
        <end position="323"/>
    </location>
</feature>
<dbReference type="CDD" id="cd00041">
    <property type="entry name" value="CUB"/>
    <property type="match status" value="1"/>
</dbReference>
<proteinExistence type="predicted"/>
<dbReference type="Proteomes" id="UP001187343">
    <property type="component" value="Unassembled WGS sequence"/>
</dbReference>
<dbReference type="InterPro" id="IPR035914">
    <property type="entry name" value="Sperma_CUB_dom_sf"/>
</dbReference>
<dbReference type="PROSITE" id="PS01180">
    <property type="entry name" value="CUB"/>
    <property type="match status" value="1"/>
</dbReference>
<feature type="compositionally biased region" description="Polar residues" evidence="3">
    <location>
        <begin position="673"/>
        <end position="684"/>
    </location>
</feature>
<keyword evidence="4" id="KW-0812">Transmembrane</keyword>
<sequence length="704" mass="75913">MCVSGRAEVTKMGLRGLTRTGVYMTVCLLWVTGCFTQKVYFDCGAKVDVVDVQGLILSPGFPYNYSSGTHCVWQFFIPVGHQLIMEMFDFDVFESHNSPTTTSAAIVDEVPNDGGSLVSKSLGSPKESQSTHGEDAKQVVIQEQSTKMEMTKVSNSAKMLSDSPLAPQASLPVENRNSVSPQASKASSDFISTSPHTAIETDDTVSPETQPPLIDACPHDVLYISDLITFSSRFCGSRRPSNSQLVFGSDDDMVEVILELITTTHWGRGFALLFHYQNQTQAATSQRQRSLLTSDSRTGALLGAVSGTIVFAVALAGILCVIFRPKLCAKGANGSSSISSEVPEGVLNSAADVSELQMVSPNRLEQQPGPLNDNNNHSLNRSLSHTGSSVNGACDVSEKAALEQFSSGLTELELGTDEVFVIASAPNSAQLPFSAHTQRERFLRHSDTGPSRAFDWPTPDQVLPTVTKSSPAGSTNSTRPRAWSVRTFQDLLPPLPQLHKKWCSWNSTSPFTKLVDSGLPSTATDSGRGKILSDAPLHSPANSCQSDSFMSNASYPLTQPAQRQRRLNSTSNLRRTRFNTPCFGLLSGTSESSKPQVNGITTSNMPSDTSGAPSSQLQIKCPISSTEDDHVTVPVFAISEEDDRQPLVSAEHPEKPLRMNGQMFEATKMPLLSKSQSPSIQPTSLVRGIRGGSLEMRDPSTPPC</sequence>
<feature type="compositionally biased region" description="Polar residues" evidence="3">
    <location>
        <begin position="540"/>
        <end position="573"/>
    </location>
</feature>
<feature type="compositionally biased region" description="Polar residues" evidence="3">
    <location>
        <begin position="464"/>
        <end position="479"/>
    </location>
</feature>
<keyword evidence="4" id="KW-1133">Transmembrane helix</keyword>
<evidence type="ECO:0000256" key="1">
    <source>
        <dbReference type="ARBA" id="ARBA00023157"/>
    </source>
</evidence>
<name>A0AA88Q7I0_9TELE</name>
<feature type="compositionally biased region" description="Low complexity" evidence="3">
    <location>
        <begin position="371"/>
        <end position="384"/>
    </location>
</feature>
<gene>
    <name evidence="6" type="ORF">Q8A67_003182</name>
</gene>
<protein>
    <recommendedName>
        <fullName evidence="5">CUB domain-containing protein</fullName>
    </recommendedName>
</protein>
<feature type="compositionally biased region" description="Polar residues" evidence="3">
    <location>
        <begin position="141"/>
        <end position="158"/>
    </location>
</feature>
<keyword evidence="7" id="KW-1185">Reference proteome</keyword>
<feature type="compositionally biased region" description="Polar residues" evidence="3">
    <location>
        <begin position="118"/>
        <end position="131"/>
    </location>
</feature>
<feature type="compositionally biased region" description="Polar residues" evidence="3">
    <location>
        <begin position="175"/>
        <end position="190"/>
    </location>
</feature>
<evidence type="ECO:0000256" key="2">
    <source>
        <dbReference type="PROSITE-ProRule" id="PRU00059"/>
    </source>
</evidence>
<dbReference type="EMBL" id="JAUYZG010000003">
    <property type="protein sequence ID" value="KAK2911049.1"/>
    <property type="molecule type" value="Genomic_DNA"/>
</dbReference>
<keyword evidence="1" id="KW-1015">Disulfide bond</keyword>
<dbReference type="SMART" id="SM00042">
    <property type="entry name" value="CUB"/>
    <property type="match status" value="1"/>
</dbReference>
<dbReference type="InterPro" id="IPR000859">
    <property type="entry name" value="CUB_dom"/>
</dbReference>
<feature type="region of interest" description="Disordered" evidence="3">
    <location>
        <begin position="672"/>
        <end position="704"/>
    </location>
</feature>
<feature type="region of interest" description="Disordered" evidence="3">
    <location>
        <begin position="116"/>
        <end position="190"/>
    </location>
</feature>
<dbReference type="Pfam" id="PF00431">
    <property type="entry name" value="CUB"/>
    <property type="match status" value="1"/>
</dbReference>
<feature type="compositionally biased region" description="Polar residues" evidence="3">
    <location>
        <begin position="587"/>
        <end position="616"/>
    </location>
</feature>
<accession>A0AA88Q7I0</accession>
<feature type="region of interest" description="Disordered" evidence="3">
    <location>
        <begin position="518"/>
        <end position="616"/>
    </location>
</feature>
<comment type="caution">
    <text evidence="2">Lacks conserved residue(s) required for the propagation of feature annotation.</text>
</comment>
<feature type="region of interest" description="Disordered" evidence="3">
    <location>
        <begin position="363"/>
        <end position="387"/>
    </location>
</feature>
<feature type="region of interest" description="Disordered" evidence="3">
    <location>
        <begin position="449"/>
        <end position="479"/>
    </location>
</feature>
<dbReference type="AlphaFoldDB" id="A0AA88Q7I0"/>
<organism evidence="6 7">
    <name type="scientific">Cirrhinus molitorella</name>
    <name type="common">mud carp</name>
    <dbReference type="NCBI Taxonomy" id="172907"/>
    <lineage>
        <taxon>Eukaryota</taxon>
        <taxon>Metazoa</taxon>
        <taxon>Chordata</taxon>
        <taxon>Craniata</taxon>
        <taxon>Vertebrata</taxon>
        <taxon>Euteleostomi</taxon>
        <taxon>Actinopterygii</taxon>
        <taxon>Neopterygii</taxon>
        <taxon>Teleostei</taxon>
        <taxon>Ostariophysi</taxon>
        <taxon>Cypriniformes</taxon>
        <taxon>Cyprinidae</taxon>
        <taxon>Labeoninae</taxon>
        <taxon>Labeonini</taxon>
        <taxon>Cirrhinus</taxon>
    </lineage>
</organism>
<dbReference type="PROSITE" id="PS51257">
    <property type="entry name" value="PROKAR_LIPOPROTEIN"/>
    <property type="match status" value="1"/>
</dbReference>
<evidence type="ECO:0000313" key="7">
    <source>
        <dbReference type="Proteomes" id="UP001187343"/>
    </source>
</evidence>
<evidence type="ECO:0000256" key="4">
    <source>
        <dbReference type="SAM" id="Phobius"/>
    </source>
</evidence>
<reference evidence="6" key="1">
    <citation type="submission" date="2023-08" db="EMBL/GenBank/DDBJ databases">
        <title>Chromosome-level Genome Assembly of mud carp (Cirrhinus molitorella).</title>
        <authorList>
            <person name="Liu H."/>
        </authorList>
    </citation>
    <scope>NUCLEOTIDE SEQUENCE</scope>
    <source>
        <strain evidence="6">Prfri</strain>
        <tissue evidence="6">Muscle</tissue>
    </source>
</reference>
<feature type="domain" description="CUB" evidence="5">
    <location>
        <begin position="43"/>
        <end position="157"/>
    </location>
</feature>
<dbReference type="Gene3D" id="2.60.120.290">
    <property type="entry name" value="Spermadhesin, CUB domain"/>
    <property type="match status" value="1"/>
</dbReference>